<dbReference type="OrthoDB" id="9807456at2"/>
<accession>A0A4P9K4P3</accession>
<feature type="active site" description="Proton acceptor" evidence="10">
    <location>
        <position position="69"/>
    </location>
</feature>
<protein>
    <recommendedName>
        <fullName evidence="10">dITP/XTP pyrophosphatase</fullName>
        <ecNumber evidence="10">3.6.1.66</ecNumber>
    </recommendedName>
    <alternativeName>
        <fullName evidence="10">Non-canonical purine NTP pyrophosphatase</fullName>
    </alternativeName>
    <alternativeName>
        <fullName evidence="10">Non-standard purine NTP pyrophosphatase</fullName>
    </alternativeName>
    <alternativeName>
        <fullName evidence="10">Nucleoside-triphosphate diphosphatase</fullName>
    </alternativeName>
    <alternativeName>
        <fullName evidence="10">Nucleoside-triphosphate pyrophosphatase</fullName>
        <shortName evidence="10">NTPase</shortName>
    </alternativeName>
</protein>
<evidence type="ECO:0000256" key="6">
    <source>
        <dbReference type="ARBA" id="ARBA00022842"/>
    </source>
</evidence>
<comment type="catalytic activity">
    <reaction evidence="9 10">
        <text>XTP + H2O = XMP + diphosphate + H(+)</text>
        <dbReference type="Rhea" id="RHEA:28610"/>
        <dbReference type="ChEBI" id="CHEBI:15377"/>
        <dbReference type="ChEBI" id="CHEBI:15378"/>
        <dbReference type="ChEBI" id="CHEBI:33019"/>
        <dbReference type="ChEBI" id="CHEBI:57464"/>
        <dbReference type="ChEBI" id="CHEBI:61314"/>
        <dbReference type="EC" id="3.6.1.66"/>
    </reaction>
</comment>
<comment type="subunit">
    <text evidence="2 10">Homodimer.</text>
</comment>
<evidence type="ECO:0000256" key="2">
    <source>
        <dbReference type="ARBA" id="ARBA00011738"/>
    </source>
</evidence>
<evidence type="ECO:0000256" key="10">
    <source>
        <dbReference type="HAMAP-Rule" id="MF_01405"/>
    </source>
</evidence>
<dbReference type="Proteomes" id="UP000304864">
    <property type="component" value="Chromosome"/>
</dbReference>
<dbReference type="InterPro" id="IPR020922">
    <property type="entry name" value="dITP/XTP_pyrophosphatase"/>
</dbReference>
<feature type="binding site" evidence="10">
    <location>
        <position position="69"/>
    </location>
    <ligand>
        <name>Mg(2+)</name>
        <dbReference type="ChEBI" id="CHEBI:18420"/>
    </ligand>
</feature>
<evidence type="ECO:0000256" key="7">
    <source>
        <dbReference type="ARBA" id="ARBA00023080"/>
    </source>
</evidence>
<dbReference type="Pfam" id="PF01725">
    <property type="entry name" value="Ham1p_like"/>
    <property type="match status" value="1"/>
</dbReference>
<evidence type="ECO:0000313" key="12">
    <source>
        <dbReference type="EMBL" id="QCU89370.1"/>
    </source>
</evidence>
<dbReference type="HAMAP" id="MF_01405">
    <property type="entry name" value="Non_canon_purine_NTPase"/>
    <property type="match status" value="1"/>
</dbReference>
<dbReference type="PANTHER" id="PTHR11067">
    <property type="entry name" value="INOSINE TRIPHOSPHATE PYROPHOSPHATASE/HAM1 PROTEIN"/>
    <property type="match status" value="1"/>
</dbReference>
<feature type="binding site" evidence="10">
    <location>
        <position position="180"/>
    </location>
    <ligand>
        <name>substrate</name>
    </ligand>
</feature>
<dbReference type="EC" id="3.6.1.66" evidence="10"/>
<comment type="caution">
    <text evidence="10">Lacks conserved residue(s) required for the propagation of feature annotation.</text>
</comment>
<evidence type="ECO:0000256" key="5">
    <source>
        <dbReference type="ARBA" id="ARBA00022801"/>
    </source>
</evidence>
<dbReference type="RefSeq" id="WP_138563665.1">
    <property type="nucleotide sequence ID" value="NZ_CP040602.1"/>
</dbReference>
<evidence type="ECO:0000313" key="13">
    <source>
        <dbReference type="Proteomes" id="UP000304864"/>
    </source>
</evidence>
<keyword evidence="6 10" id="KW-0460">Magnesium</keyword>
<keyword evidence="13" id="KW-1185">Reference proteome</keyword>
<keyword evidence="3 10" id="KW-0479">Metal-binding</keyword>
<reference evidence="12 13" key="1">
    <citation type="submission" date="2019-05" db="EMBL/GenBank/DDBJ databases">
        <title>Thiomicrorhabdus sediminis sp. nov, a novel sulfur-oxidizing bacterium isolated from coastal sediment.</title>
        <authorList>
            <person name="Liu X."/>
        </authorList>
    </citation>
    <scope>NUCLEOTIDE SEQUENCE [LARGE SCALE GENOMIC DNA]</scope>
    <source>
        <strain evidence="12 13">G1</strain>
    </source>
</reference>
<dbReference type="NCBIfam" id="TIGR00042">
    <property type="entry name" value="RdgB/HAM1 family non-canonical purine NTP pyrophosphatase"/>
    <property type="match status" value="1"/>
</dbReference>
<evidence type="ECO:0000256" key="11">
    <source>
        <dbReference type="RuleBase" id="RU003781"/>
    </source>
</evidence>
<keyword evidence="7 10" id="KW-0546">Nucleotide metabolism</keyword>
<dbReference type="EMBL" id="CP040602">
    <property type="protein sequence ID" value="QCU89370.1"/>
    <property type="molecule type" value="Genomic_DNA"/>
</dbReference>
<dbReference type="GO" id="GO:0036220">
    <property type="term" value="F:ITP diphosphatase activity"/>
    <property type="evidence" value="ECO:0007669"/>
    <property type="project" value="UniProtKB-UniRule"/>
</dbReference>
<comment type="similarity">
    <text evidence="1 10 11">Belongs to the HAM1 NTPase family.</text>
</comment>
<dbReference type="PANTHER" id="PTHR11067:SF9">
    <property type="entry name" value="INOSINE TRIPHOSPHATE PYROPHOSPHATASE"/>
    <property type="match status" value="1"/>
</dbReference>
<dbReference type="GO" id="GO:0005829">
    <property type="term" value="C:cytosol"/>
    <property type="evidence" value="ECO:0007669"/>
    <property type="project" value="TreeGrafter"/>
</dbReference>
<name>A0A4P9K4P3_9GAMM</name>
<evidence type="ECO:0000256" key="8">
    <source>
        <dbReference type="ARBA" id="ARBA00051875"/>
    </source>
</evidence>
<proteinExistence type="inferred from homology"/>
<dbReference type="InterPro" id="IPR029001">
    <property type="entry name" value="ITPase-like_fam"/>
</dbReference>
<dbReference type="GO" id="GO:0036222">
    <property type="term" value="F:XTP diphosphatase activity"/>
    <property type="evidence" value="ECO:0007669"/>
    <property type="project" value="UniProtKB-UniRule"/>
</dbReference>
<comment type="catalytic activity">
    <reaction evidence="10">
        <text>ITP + H2O = IMP + diphosphate + H(+)</text>
        <dbReference type="Rhea" id="RHEA:29399"/>
        <dbReference type="ChEBI" id="CHEBI:15377"/>
        <dbReference type="ChEBI" id="CHEBI:15378"/>
        <dbReference type="ChEBI" id="CHEBI:33019"/>
        <dbReference type="ChEBI" id="CHEBI:58053"/>
        <dbReference type="ChEBI" id="CHEBI:61402"/>
        <dbReference type="EC" id="3.6.1.66"/>
    </reaction>
</comment>
<dbReference type="AlphaFoldDB" id="A0A4P9K4P3"/>
<dbReference type="InterPro" id="IPR002637">
    <property type="entry name" value="RdgB/HAM1"/>
</dbReference>
<evidence type="ECO:0000256" key="3">
    <source>
        <dbReference type="ARBA" id="ARBA00022723"/>
    </source>
</evidence>
<dbReference type="GO" id="GO:0009146">
    <property type="term" value="P:purine nucleoside triphosphate catabolic process"/>
    <property type="evidence" value="ECO:0007669"/>
    <property type="project" value="UniProtKB-UniRule"/>
</dbReference>
<evidence type="ECO:0000256" key="1">
    <source>
        <dbReference type="ARBA" id="ARBA00008023"/>
    </source>
</evidence>
<sequence>MSLIVLATGNPFKVVEIEPLLTAAGFETKLQTDFFLDEVVEDGLSFFENALKKARFASARTGLPALADDSGLEIDALNGAPGIYSARYGCDHTGSTTEEKNMLQVLDNLGDLPYSQRKARYTCAAVYVEHADDPVPLMAIGHWYGEILKEPKTTFGIGYDPIFWDPKHFRTASQMTLEMKNSISHRAQAVNQVLAQLKQKNL</sequence>
<dbReference type="FunFam" id="3.90.950.10:FF:000001">
    <property type="entry name" value="dITP/XTP pyrophosphatase"/>
    <property type="match status" value="1"/>
</dbReference>
<dbReference type="Gene3D" id="3.90.950.10">
    <property type="match status" value="1"/>
</dbReference>
<comment type="catalytic activity">
    <reaction evidence="8 10">
        <text>dITP + H2O = dIMP + diphosphate + H(+)</text>
        <dbReference type="Rhea" id="RHEA:28342"/>
        <dbReference type="ChEBI" id="CHEBI:15377"/>
        <dbReference type="ChEBI" id="CHEBI:15378"/>
        <dbReference type="ChEBI" id="CHEBI:33019"/>
        <dbReference type="ChEBI" id="CHEBI:61194"/>
        <dbReference type="ChEBI" id="CHEBI:61382"/>
        <dbReference type="EC" id="3.6.1.66"/>
    </reaction>
</comment>
<dbReference type="GO" id="GO:0046872">
    <property type="term" value="F:metal ion binding"/>
    <property type="evidence" value="ECO:0007669"/>
    <property type="project" value="UniProtKB-KW"/>
</dbReference>
<keyword evidence="4 10" id="KW-0547">Nucleotide-binding</keyword>
<organism evidence="12 13">
    <name type="scientific">Thiomicrorhabdus sediminis</name>
    <dbReference type="NCBI Taxonomy" id="2580412"/>
    <lineage>
        <taxon>Bacteria</taxon>
        <taxon>Pseudomonadati</taxon>
        <taxon>Pseudomonadota</taxon>
        <taxon>Gammaproteobacteria</taxon>
        <taxon>Thiotrichales</taxon>
        <taxon>Piscirickettsiaceae</taxon>
        <taxon>Thiomicrorhabdus</taxon>
    </lineage>
</organism>
<comment type="cofactor">
    <cofactor evidence="10">
        <name>Mg(2+)</name>
        <dbReference type="ChEBI" id="CHEBI:18420"/>
    </cofactor>
    <text evidence="10">Binds 1 Mg(2+) ion per subunit.</text>
</comment>
<dbReference type="SUPFAM" id="SSF52972">
    <property type="entry name" value="ITPase-like"/>
    <property type="match status" value="1"/>
</dbReference>
<keyword evidence="5 10" id="KW-0378">Hydrolase</keyword>
<dbReference type="GO" id="GO:0000166">
    <property type="term" value="F:nucleotide binding"/>
    <property type="evidence" value="ECO:0007669"/>
    <property type="project" value="UniProtKB-KW"/>
</dbReference>
<comment type="function">
    <text evidence="10">Pyrophosphatase that catalyzes the hydrolysis of nucleoside triphosphates to their monophosphate derivatives, with a high preference for the non-canonical purine nucleotides XTP (xanthosine triphosphate), dITP (deoxyinosine triphosphate) and ITP. Seems to function as a house-cleaning enzyme that removes non-canonical purine nucleotides from the nucleotide pool, thus preventing their incorporation into DNA/RNA and avoiding chromosomal lesions.</text>
</comment>
<dbReference type="GO" id="GO:0035870">
    <property type="term" value="F:dITP diphosphatase activity"/>
    <property type="evidence" value="ECO:0007669"/>
    <property type="project" value="UniProtKB-UniRule"/>
</dbReference>
<feature type="binding site" evidence="10">
    <location>
        <begin position="185"/>
        <end position="186"/>
    </location>
    <ligand>
        <name>substrate</name>
    </ligand>
</feature>
<gene>
    <name evidence="12" type="primary">rdgB</name>
    <name evidence="12" type="ORF">FE785_01345</name>
</gene>
<feature type="binding site" evidence="10">
    <location>
        <position position="70"/>
    </location>
    <ligand>
        <name>substrate</name>
    </ligand>
</feature>
<dbReference type="KEGG" id="thig:FE785_01345"/>
<feature type="binding site" evidence="10">
    <location>
        <begin position="8"/>
        <end position="13"/>
    </location>
    <ligand>
        <name>substrate</name>
    </ligand>
</feature>
<dbReference type="GO" id="GO:0009117">
    <property type="term" value="P:nucleotide metabolic process"/>
    <property type="evidence" value="ECO:0007669"/>
    <property type="project" value="UniProtKB-KW"/>
</dbReference>
<dbReference type="GO" id="GO:0017111">
    <property type="term" value="F:ribonucleoside triphosphate phosphatase activity"/>
    <property type="evidence" value="ECO:0007669"/>
    <property type="project" value="InterPro"/>
</dbReference>
<evidence type="ECO:0000256" key="4">
    <source>
        <dbReference type="ARBA" id="ARBA00022741"/>
    </source>
</evidence>
<dbReference type="CDD" id="cd00515">
    <property type="entry name" value="HAM1"/>
    <property type="match status" value="1"/>
</dbReference>
<evidence type="ECO:0000256" key="9">
    <source>
        <dbReference type="ARBA" id="ARBA00052017"/>
    </source>
</evidence>